<name>A0A537JA15_9BACT</name>
<dbReference type="InterPro" id="IPR001173">
    <property type="entry name" value="Glyco_trans_2-like"/>
</dbReference>
<dbReference type="SUPFAM" id="SSF53448">
    <property type="entry name" value="Nucleotide-diphospho-sugar transferases"/>
    <property type="match status" value="1"/>
</dbReference>
<dbReference type="GO" id="GO:0006488">
    <property type="term" value="P:dolichol-linked oligosaccharide biosynthetic process"/>
    <property type="evidence" value="ECO:0007669"/>
    <property type="project" value="TreeGrafter"/>
</dbReference>
<evidence type="ECO:0000313" key="6">
    <source>
        <dbReference type="Proteomes" id="UP000318093"/>
    </source>
</evidence>
<evidence type="ECO:0000259" key="4">
    <source>
        <dbReference type="Pfam" id="PF00535"/>
    </source>
</evidence>
<dbReference type="GO" id="GO:0035269">
    <property type="term" value="P:protein O-linked glycosylation via mannose"/>
    <property type="evidence" value="ECO:0007669"/>
    <property type="project" value="TreeGrafter"/>
</dbReference>
<dbReference type="InterPro" id="IPR039528">
    <property type="entry name" value="DPM1-like"/>
</dbReference>
<evidence type="ECO:0000256" key="3">
    <source>
        <dbReference type="ARBA" id="ARBA00022679"/>
    </source>
</evidence>
<dbReference type="Proteomes" id="UP000318093">
    <property type="component" value="Unassembled WGS sequence"/>
</dbReference>
<proteinExistence type="inferred from homology"/>
<dbReference type="PANTHER" id="PTHR43398:SF1">
    <property type="entry name" value="DOLICHOL-PHOSPHATE MANNOSYLTRANSFERASE SUBUNIT 1"/>
    <property type="match status" value="1"/>
</dbReference>
<accession>A0A537JA15</accession>
<dbReference type="CDD" id="cd06442">
    <property type="entry name" value="DPM1_like"/>
    <property type="match status" value="1"/>
</dbReference>
<dbReference type="EMBL" id="VBAN01000266">
    <property type="protein sequence ID" value="TMI80343.1"/>
    <property type="molecule type" value="Genomic_DNA"/>
</dbReference>
<dbReference type="InterPro" id="IPR029044">
    <property type="entry name" value="Nucleotide-diphossugar_trans"/>
</dbReference>
<organism evidence="5 6">
    <name type="scientific">Candidatus Segetimicrobium genomatis</name>
    <dbReference type="NCBI Taxonomy" id="2569760"/>
    <lineage>
        <taxon>Bacteria</taxon>
        <taxon>Bacillati</taxon>
        <taxon>Candidatus Sysuimicrobiota</taxon>
        <taxon>Candidatus Sysuimicrobiia</taxon>
        <taxon>Candidatus Sysuimicrobiales</taxon>
        <taxon>Candidatus Segetimicrobiaceae</taxon>
        <taxon>Candidatus Segetimicrobium</taxon>
    </lineage>
</organism>
<keyword evidence="2" id="KW-0328">Glycosyltransferase</keyword>
<dbReference type="PANTHER" id="PTHR43398">
    <property type="entry name" value="DOLICHOL-PHOSPHATE MANNOSYLTRANSFERASE SUBUNIT 1"/>
    <property type="match status" value="1"/>
</dbReference>
<comment type="caution">
    <text evidence="5">The sequence shown here is derived from an EMBL/GenBank/DDBJ whole genome shotgun (WGS) entry which is preliminary data.</text>
</comment>
<dbReference type="Pfam" id="PF00535">
    <property type="entry name" value="Glycos_transf_2"/>
    <property type="match status" value="1"/>
</dbReference>
<evidence type="ECO:0000256" key="2">
    <source>
        <dbReference type="ARBA" id="ARBA00022676"/>
    </source>
</evidence>
<keyword evidence="3" id="KW-0808">Transferase</keyword>
<feature type="domain" description="Glycosyltransferase 2-like" evidence="4">
    <location>
        <begin position="5"/>
        <end position="169"/>
    </location>
</feature>
<comment type="similarity">
    <text evidence="1">Belongs to the glycosyltransferase 2 family.</text>
</comment>
<dbReference type="GO" id="GO:0016020">
    <property type="term" value="C:membrane"/>
    <property type="evidence" value="ECO:0007669"/>
    <property type="project" value="GOC"/>
</dbReference>
<reference evidence="5 6" key="1">
    <citation type="journal article" date="2019" name="Nat. Microbiol.">
        <title>Mediterranean grassland soil C-N compound turnover is dependent on rainfall and depth, and is mediated by genomically divergent microorganisms.</title>
        <authorList>
            <person name="Diamond S."/>
            <person name="Andeer P.F."/>
            <person name="Li Z."/>
            <person name="Crits-Christoph A."/>
            <person name="Burstein D."/>
            <person name="Anantharaman K."/>
            <person name="Lane K.R."/>
            <person name="Thomas B.C."/>
            <person name="Pan C."/>
            <person name="Northen T.R."/>
            <person name="Banfield J.F."/>
        </authorList>
    </citation>
    <scope>NUCLEOTIDE SEQUENCE [LARGE SCALE GENOMIC DNA]</scope>
    <source>
        <strain evidence="5">NP_6</strain>
    </source>
</reference>
<evidence type="ECO:0000313" key="5">
    <source>
        <dbReference type="EMBL" id="TMI80343.1"/>
    </source>
</evidence>
<evidence type="ECO:0000256" key="1">
    <source>
        <dbReference type="ARBA" id="ARBA00006739"/>
    </source>
</evidence>
<gene>
    <name evidence="5" type="ORF">E6H03_08590</name>
</gene>
<dbReference type="AlphaFoldDB" id="A0A537JA15"/>
<dbReference type="GO" id="GO:0006506">
    <property type="term" value="P:GPI anchor biosynthetic process"/>
    <property type="evidence" value="ECO:0007669"/>
    <property type="project" value="TreeGrafter"/>
</dbReference>
<dbReference type="Gene3D" id="3.90.550.10">
    <property type="entry name" value="Spore Coat Polysaccharide Biosynthesis Protein SpsA, Chain A"/>
    <property type="match status" value="1"/>
</dbReference>
<protein>
    <submittedName>
        <fullName evidence="5">Polyprenol monophosphomannose synthase</fullName>
    </submittedName>
</protein>
<dbReference type="GO" id="GO:0004582">
    <property type="term" value="F:dolichyl-phosphate beta-D-mannosyltransferase activity"/>
    <property type="evidence" value="ECO:0007669"/>
    <property type="project" value="InterPro"/>
</dbReference>
<sequence>MAALSVIVPTYNEAENINRLVERVHTALAGTDYELIVVDDSVDGTEQVLADLARFTPWIHVFHRGGRRGLASAVVDGIAAAQGSVVCVLDADLQHPPETLPLLTAALERSGADLAVASRYVPGGRYVTFEAWRRVVSRVATRAAQILLHRARRVADPLSGFFAFRRAAVHGVRLRPVGYKILLEILVRGNLSRVVEVPYSFEIRSAGQSKLTPRQHWEYLQHLCILAGGQLRNLRSIEVAVLPAPLRSGASE</sequence>